<feature type="transmembrane region" description="Helical" evidence="8">
    <location>
        <begin position="56"/>
        <end position="79"/>
    </location>
</feature>
<evidence type="ECO:0000313" key="9">
    <source>
        <dbReference type="EMBL" id="ALS23404.1"/>
    </source>
</evidence>
<evidence type="ECO:0000256" key="4">
    <source>
        <dbReference type="ARBA" id="ARBA00022692"/>
    </source>
</evidence>
<dbReference type="InterPro" id="IPR043429">
    <property type="entry name" value="ArtM/GltK/GlnP/TcyL/YhdX-like"/>
</dbReference>
<dbReference type="PANTHER" id="PTHR30614">
    <property type="entry name" value="MEMBRANE COMPONENT OF AMINO ACID ABC TRANSPORTER"/>
    <property type="match status" value="1"/>
</dbReference>
<evidence type="ECO:0000256" key="3">
    <source>
        <dbReference type="ARBA" id="ARBA00022475"/>
    </source>
</evidence>
<accession>A0A0U2UJR8</accession>
<proteinExistence type="inferred from homology"/>
<dbReference type="AlphaFoldDB" id="A0A0U2UJR8"/>
<evidence type="ECO:0000256" key="6">
    <source>
        <dbReference type="ARBA" id="ARBA00022989"/>
    </source>
</evidence>
<dbReference type="CDD" id="cd06261">
    <property type="entry name" value="TM_PBP2"/>
    <property type="match status" value="1"/>
</dbReference>
<dbReference type="KEGG" id="pnp:IJ22_30310"/>
<comment type="similarity">
    <text evidence="8">Belongs to the binding-protein-dependent transport system permease family.</text>
</comment>
<protein>
    <submittedName>
        <fullName evidence="9">Cysteine ABC transporter permease</fullName>
    </submittedName>
</protein>
<keyword evidence="6 8" id="KW-1133">Transmembrane helix</keyword>
<evidence type="ECO:0000256" key="2">
    <source>
        <dbReference type="ARBA" id="ARBA00022448"/>
    </source>
</evidence>
<evidence type="ECO:0000313" key="10">
    <source>
        <dbReference type="Proteomes" id="UP000061660"/>
    </source>
</evidence>
<dbReference type="STRING" id="162209.IJ22_30310"/>
<dbReference type="PATRIC" id="fig|162209.4.peg.3238"/>
<comment type="subcellular location">
    <subcellularLocation>
        <location evidence="1 8">Cell membrane</location>
        <topology evidence="1 8">Multi-pass membrane protein</topology>
    </subcellularLocation>
</comment>
<keyword evidence="4 8" id="KW-0812">Transmembrane</keyword>
<dbReference type="InterPro" id="IPR010065">
    <property type="entry name" value="AA_ABC_transptr_permease_3TM"/>
</dbReference>
<keyword evidence="2 8" id="KW-0813">Transport</keyword>
<dbReference type="EMBL" id="CP013652">
    <property type="protein sequence ID" value="ALS23404.1"/>
    <property type="molecule type" value="Genomic_DNA"/>
</dbReference>
<dbReference type="InterPro" id="IPR035906">
    <property type="entry name" value="MetI-like_sf"/>
</dbReference>
<dbReference type="OrthoDB" id="9805999at2"/>
<dbReference type="RefSeq" id="WP_062409362.1">
    <property type="nucleotide sequence ID" value="NZ_BJCS01000007.1"/>
</dbReference>
<feature type="transmembrane region" description="Helical" evidence="8">
    <location>
        <begin position="20"/>
        <end position="44"/>
    </location>
</feature>
<dbReference type="Proteomes" id="UP000061660">
    <property type="component" value="Chromosome"/>
</dbReference>
<dbReference type="PROSITE" id="PS50928">
    <property type="entry name" value="ABC_TM1"/>
    <property type="match status" value="1"/>
</dbReference>
<dbReference type="Gene3D" id="1.10.3720.10">
    <property type="entry name" value="MetI-like"/>
    <property type="match status" value="1"/>
</dbReference>
<organism evidence="9 10">
    <name type="scientific">Paenibacillus naphthalenovorans</name>
    <dbReference type="NCBI Taxonomy" id="162209"/>
    <lineage>
        <taxon>Bacteria</taxon>
        <taxon>Bacillati</taxon>
        <taxon>Bacillota</taxon>
        <taxon>Bacilli</taxon>
        <taxon>Bacillales</taxon>
        <taxon>Paenibacillaceae</taxon>
        <taxon>Paenibacillus</taxon>
    </lineage>
</organism>
<keyword evidence="7 8" id="KW-0472">Membrane</keyword>
<keyword evidence="3" id="KW-1003">Cell membrane</keyword>
<dbReference type="GO" id="GO:0006865">
    <property type="term" value="P:amino acid transport"/>
    <property type="evidence" value="ECO:0007669"/>
    <property type="project" value="UniProtKB-KW"/>
</dbReference>
<dbReference type="GO" id="GO:0043190">
    <property type="term" value="C:ATP-binding cassette (ABC) transporter complex"/>
    <property type="evidence" value="ECO:0007669"/>
    <property type="project" value="InterPro"/>
</dbReference>
<keyword evidence="5" id="KW-0029">Amino-acid transport</keyword>
<sequence length="237" mass="26643">MANFSLEYAIEYFPEVLKGVPATLMVAVISMLMGTLLGLVIALCRMYKVPILDKLAALYVSFIRGTPLLVQIYVVFYGTPLLIETLNREWGWHLPIHDMSPLAFAFIAFTINSSAYQSEVIRGALISTDSGQMEAALSVGMTTTQGLLRIIAPQAFVVALPNLGNIFINLIKGTSLAFAIKVLEIMAYAKIVAGDSYRYLEMYFDASIIYWVICWTCERLFAWLENKYSRHERRLTV</sequence>
<name>A0A0U2UJR8_9BACL</name>
<evidence type="ECO:0000256" key="8">
    <source>
        <dbReference type="RuleBase" id="RU363032"/>
    </source>
</evidence>
<dbReference type="Pfam" id="PF00528">
    <property type="entry name" value="BPD_transp_1"/>
    <property type="match status" value="1"/>
</dbReference>
<evidence type="ECO:0000256" key="1">
    <source>
        <dbReference type="ARBA" id="ARBA00004651"/>
    </source>
</evidence>
<dbReference type="PANTHER" id="PTHR30614:SF0">
    <property type="entry name" value="L-CYSTINE TRANSPORT SYSTEM PERMEASE PROTEIN TCYL"/>
    <property type="match status" value="1"/>
</dbReference>
<dbReference type="SUPFAM" id="SSF161098">
    <property type="entry name" value="MetI-like"/>
    <property type="match status" value="1"/>
</dbReference>
<gene>
    <name evidence="9" type="ORF">IJ22_30310</name>
</gene>
<reference evidence="9 10" key="2">
    <citation type="journal article" date="2016" name="Genome Announc.">
        <title>Complete Genome Sequences of Two Interactive Moderate Thermophiles, Paenibacillus napthalenovorans 32O-Y and Paenibacillus sp. 32O-W.</title>
        <authorList>
            <person name="Butler R.R.III."/>
            <person name="Wang J."/>
            <person name="Stark B.C."/>
            <person name="Pombert J.F."/>
        </authorList>
    </citation>
    <scope>NUCLEOTIDE SEQUENCE [LARGE SCALE GENOMIC DNA]</scope>
    <source>
        <strain evidence="9 10">32O-Y</strain>
    </source>
</reference>
<keyword evidence="10" id="KW-1185">Reference proteome</keyword>
<dbReference type="NCBIfam" id="TIGR01726">
    <property type="entry name" value="HEQRo_perm_3TM"/>
    <property type="match status" value="1"/>
</dbReference>
<dbReference type="InterPro" id="IPR000515">
    <property type="entry name" value="MetI-like"/>
</dbReference>
<evidence type="ECO:0000256" key="7">
    <source>
        <dbReference type="ARBA" id="ARBA00023136"/>
    </source>
</evidence>
<dbReference type="GO" id="GO:0022857">
    <property type="term" value="F:transmembrane transporter activity"/>
    <property type="evidence" value="ECO:0007669"/>
    <property type="project" value="InterPro"/>
</dbReference>
<reference evidence="10" key="1">
    <citation type="submission" date="2015-12" db="EMBL/GenBank/DDBJ databases">
        <title>Complete genome sequences of two moderately thermophilic Paenibacillus species.</title>
        <authorList>
            <person name="Butler R.III."/>
            <person name="Wang J."/>
            <person name="Stark B.C."/>
            <person name="Pombert J.-F."/>
        </authorList>
    </citation>
    <scope>NUCLEOTIDE SEQUENCE [LARGE SCALE GENOMIC DNA]</scope>
    <source>
        <strain evidence="10">32O-Y</strain>
    </source>
</reference>
<evidence type="ECO:0000256" key="5">
    <source>
        <dbReference type="ARBA" id="ARBA00022970"/>
    </source>
</evidence>